<dbReference type="EMBL" id="KT955714">
    <property type="protein sequence ID" value="AMH39537.1"/>
    <property type="molecule type" value="Genomic_DNA"/>
</dbReference>
<reference evidence="2" key="1">
    <citation type="submission" date="2015-10" db="EMBL/GenBank/DDBJ databases">
        <title>Evolution marks in rhizobial microsymbionts genomes from the relict species Vavilovia formosa (Stev.) Fed.</title>
        <authorList>
            <person name="Kopat V."/>
        </authorList>
    </citation>
    <scope>NUCLEOTIDE SEQUENCE</scope>
    <source>
        <strain evidence="2">Vaf-07</strain>
    </source>
</reference>
<gene>
    <name evidence="2" type="ORF">PROKKA_00726</name>
</gene>
<sequence>MSFASKNVAPFLYMAPFRYEAKATLWSHLSIAVMRRPSRCLLEWRAAGARIIATVSGTTPASGTGPLSDWPKARGTGPRSLLPR</sequence>
<protein>
    <submittedName>
        <fullName evidence="2">Uncharacterized protein</fullName>
    </submittedName>
</protein>
<dbReference type="AlphaFoldDB" id="A0A109ZYC4"/>
<organism evidence="2">
    <name type="scientific">Tardiphaga robiniae</name>
    <dbReference type="NCBI Taxonomy" id="943830"/>
    <lineage>
        <taxon>Bacteria</taxon>
        <taxon>Pseudomonadati</taxon>
        <taxon>Pseudomonadota</taxon>
        <taxon>Alphaproteobacteria</taxon>
        <taxon>Hyphomicrobiales</taxon>
        <taxon>Nitrobacteraceae</taxon>
        <taxon>Tardiphaga</taxon>
    </lineage>
</organism>
<feature type="region of interest" description="Disordered" evidence="1">
    <location>
        <begin position="56"/>
        <end position="84"/>
    </location>
</feature>
<evidence type="ECO:0000313" key="2">
    <source>
        <dbReference type="EMBL" id="AMH39537.1"/>
    </source>
</evidence>
<name>A0A109ZYC4_9BRAD</name>
<evidence type="ECO:0000256" key="1">
    <source>
        <dbReference type="SAM" id="MobiDB-lite"/>
    </source>
</evidence>
<proteinExistence type="predicted"/>
<accession>A0A109ZYC4</accession>